<dbReference type="PIRSF" id="PIRSF006173">
    <property type="entry name" value="UCP006173"/>
    <property type="match status" value="1"/>
</dbReference>
<evidence type="ECO:0000313" key="3">
    <source>
        <dbReference type="Proteomes" id="UP000006383"/>
    </source>
</evidence>
<sequence>MAAICLRQSRRNSIIDCVMTDKPFWQTKNLNQLTRSEWESLCDGCGQCCLHKLQDEDTDEIYWTSVACTLLNPETCQCRDYPNRKKTVPDCVFLTPEIVDEVDWLPVTCAYRLVAEGSDLYWWHPLVSGSPETVHEAGISVRGKVTAFDHDMQDDDDYLDHMVTPDKIAR</sequence>
<dbReference type="AlphaFoldDB" id="A0A0H3APE3"/>
<proteinExistence type="inferred from homology"/>
<protein>
    <recommendedName>
        <fullName evidence="1">UPF0260 protein BOV_1432</fullName>
    </recommendedName>
</protein>
<dbReference type="InterPro" id="IPR005358">
    <property type="entry name" value="Puta_zinc/iron-chelating_dom"/>
</dbReference>
<dbReference type="EMBL" id="CP000708">
    <property type="protein sequence ID" value="ABQ61305.1"/>
    <property type="molecule type" value="Genomic_DNA"/>
</dbReference>
<dbReference type="InterPro" id="IPR008228">
    <property type="entry name" value="UCP006173"/>
</dbReference>
<evidence type="ECO:0000313" key="2">
    <source>
        <dbReference type="EMBL" id="ABQ61305.1"/>
    </source>
</evidence>
<accession>A0A0H3APE3</accession>
<comment type="similarity">
    <text evidence="1">Belongs to the UPF0260 family.</text>
</comment>
<keyword evidence="3" id="KW-1185">Reference proteome</keyword>
<dbReference type="PANTHER" id="PTHR37421:SF1">
    <property type="entry name" value="UPF0260 PROTEIN YCGN"/>
    <property type="match status" value="1"/>
</dbReference>
<dbReference type="PANTHER" id="PTHR37421">
    <property type="entry name" value="UPF0260 PROTEIN YCGN"/>
    <property type="match status" value="1"/>
</dbReference>
<reference evidence="3" key="1">
    <citation type="journal article" date="2009" name="PLoS ONE">
        <title>Genome degradation in Brucella ovis corresponds with narrowing of its host range and tissue tropism.</title>
        <authorList>
            <person name="Tsolis R.M."/>
            <person name="Seshadri R."/>
            <person name="Santos R.L."/>
            <person name="Sangari F.J."/>
            <person name="Lobo J.M."/>
            <person name="de Jong M.F."/>
            <person name="Ren Q."/>
            <person name="Myers G."/>
            <person name="Brinkac L.M."/>
            <person name="Nelson W.C."/>
            <person name="Deboy R.T."/>
            <person name="Angiuoli S."/>
            <person name="Khouri H."/>
            <person name="Dimitrov G."/>
            <person name="Robinson J.R."/>
            <person name="Mulligan S."/>
            <person name="Walker R.L."/>
            <person name="Elzer P.E."/>
            <person name="Hassan K.A."/>
            <person name="Paulsen I.T."/>
        </authorList>
    </citation>
    <scope>NUCLEOTIDE SEQUENCE [LARGE SCALE GENOMIC DNA]</scope>
    <source>
        <strain evidence="3">ATCC 25840 / 63/290 / NCTC 10512</strain>
    </source>
</reference>
<dbReference type="HOGENOM" id="CLU_109769_0_1_5"/>
<dbReference type="HAMAP" id="MF_00676">
    <property type="entry name" value="UPF0260"/>
    <property type="match status" value="1"/>
</dbReference>
<dbReference type="Proteomes" id="UP000006383">
    <property type="component" value="Chromosome I"/>
</dbReference>
<gene>
    <name evidence="2" type="ordered locus">BOV_1432</name>
</gene>
<evidence type="ECO:0000256" key="1">
    <source>
        <dbReference type="HAMAP-Rule" id="MF_00676"/>
    </source>
</evidence>
<organism evidence="2 3">
    <name type="scientific">Brucella ovis (strain ATCC 25840 / 63/290 / NCTC 10512)</name>
    <dbReference type="NCBI Taxonomy" id="444178"/>
    <lineage>
        <taxon>Bacteria</taxon>
        <taxon>Pseudomonadati</taxon>
        <taxon>Pseudomonadota</taxon>
        <taxon>Alphaproteobacteria</taxon>
        <taxon>Hyphomicrobiales</taxon>
        <taxon>Brucellaceae</taxon>
        <taxon>Brucella/Ochrobactrum group</taxon>
        <taxon>Brucella</taxon>
    </lineage>
</organism>
<dbReference type="NCBIfam" id="NF003501">
    <property type="entry name" value="PRK05170.1-5"/>
    <property type="match status" value="1"/>
</dbReference>
<dbReference type="NCBIfam" id="NF003507">
    <property type="entry name" value="PRK05170.2-5"/>
    <property type="match status" value="1"/>
</dbReference>
<name>A0A0H3APE3_BRUO2</name>
<dbReference type="KEGG" id="bov:BOV_1432"/>
<dbReference type="Pfam" id="PF03692">
    <property type="entry name" value="CxxCxxCC"/>
    <property type="match status" value="1"/>
</dbReference>